<sequence length="161" mass="17963">MWCCMKPPNLCFKSIFRCLRHSDGSIDDFSNGIRDPPTQESVSAMTLPETNPINTSVYPKAINIMNIGTSIDNSASMDVIPNAGMMNAFSSKESTAPQPPPTPKAELETGERVGEKLVSFLRSNKILELFQKELLSTEARLNISDFKEFMNASFWFGFNEL</sequence>
<protein>
    <submittedName>
        <fullName evidence="1">(salmon louse) hypothetical protein</fullName>
    </submittedName>
</protein>
<accession>A0A7R8H6H1</accession>
<evidence type="ECO:0000313" key="2">
    <source>
        <dbReference type="Proteomes" id="UP000675881"/>
    </source>
</evidence>
<name>A0A7R8H6H1_LEPSM</name>
<dbReference type="AlphaFoldDB" id="A0A7R8H6H1"/>
<gene>
    <name evidence="1" type="ORF">LSAA_7547</name>
</gene>
<dbReference type="Proteomes" id="UP000675881">
    <property type="component" value="Chromosome 3"/>
</dbReference>
<proteinExistence type="predicted"/>
<keyword evidence="2" id="KW-1185">Reference proteome</keyword>
<organism evidence="1 2">
    <name type="scientific">Lepeophtheirus salmonis</name>
    <name type="common">Salmon louse</name>
    <name type="synonym">Caligus salmonis</name>
    <dbReference type="NCBI Taxonomy" id="72036"/>
    <lineage>
        <taxon>Eukaryota</taxon>
        <taxon>Metazoa</taxon>
        <taxon>Ecdysozoa</taxon>
        <taxon>Arthropoda</taxon>
        <taxon>Crustacea</taxon>
        <taxon>Multicrustacea</taxon>
        <taxon>Hexanauplia</taxon>
        <taxon>Copepoda</taxon>
        <taxon>Siphonostomatoida</taxon>
        <taxon>Caligidae</taxon>
        <taxon>Lepeophtheirus</taxon>
    </lineage>
</organism>
<reference evidence="1" key="1">
    <citation type="submission" date="2021-02" db="EMBL/GenBank/DDBJ databases">
        <authorList>
            <person name="Bekaert M."/>
        </authorList>
    </citation>
    <scope>NUCLEOTIDE SEQUENCE</scope>
    <source>
        <strain evidence="1">IoA-00</strain>
    </source>
</reference>
<dbReference type="EMBL" id="HG994582">
    <property type="protein sequence ID" value="CAF2888571.1"/>
    <property type="molecule type" value="Genomic_DNA"/>
</dbReference>
<evidence type="ECO:0000313" key="1">
    <source>
        <dbReference type="EMBL" id="CAF2888571.1"/>
    </source>
</evidence>